<evidence type="ECO:0000256" key="2">
    <source>
        <dbReference type="ARBA" id="ARBA00005336"/>
    </source>
</evidence>
<dbReference type="PANTHER" id="PTHR30620">
    <property type="entry name" value="PERIPLASMIC BETA-GLUCOSIDASE-RELATED"/>
    <property type="match status" value="1"/>
</dbReference>
<evidence type="ECO:0000256" key="4">
    <source>
        <dbReference type="ARBA" id="ARBA00022729"/>
    </source>
</evidence>
<dbReference type="GO" id="GO:0009251">
    <property type="term" value="P:glucan catabolic process"/>
    <property type="evidence" value="ECO:0007669"/>
    <property type="project" value="TreeGrafter"/>
</dbReference>
<comment type="catalytic activity">
    <reaction evidence="1">
        <text>Hydrolysis of terminal, non-reducing beta-D-glucosyl residues with release of beta-D-glucose.</text>
        <dbReference type="EC" id="3.2.1.21"/>
    </reaction>
</comment>
<dbReference type="InterPro" id="IPR036962">
    <property type="entry name" value="Glyco_hydro_3_N_sf"/>
</dbReference>
<evidence type="ECO:0000259" key="12">
    <source>
        <dbReference type="SMART" id="SM01217"/>
    </source>
</evidence>
<dbReference type="Gene3D" id="2.60.40.10">
    <property type="entry name" value="Immunoglobulins"/>
    <property type="match status" value="1"/>
</dbReference>
<evidence type="ECO:0000256" key="10">
    <source>
        <dbReference type="RuleBase" id="RU361161"/>
    </source>
</evidence>
<dbReference type="InterPro" id="IPR036881">
    <property type="entry name" value="Glyco_hydro_3_C_sf"/>
</dbReference>
<evidence type="ECO:0000256" key="3">
    <source>
        <dbReference type="ARBA" id="ARBA00012744"/>
    </source>
</evidence>
<evidence type="ECO:0000256" key="7">
    <source>
        <dbReference type="ARBA" id="ARBA00031448"/>
    </source>
</evidence>
<dbReference type="InterPro" id="IPR051915">
    <property type="entry name" value="Cellulose_Degrad_GH3"/>
</dbReference>
<dbReference type="InterPro" id="IPR026891">
    <property type="entry name" value="Fn3-like"/>
</dbReference>
<dbReference type="NCBIfam" id="NF011678">
    <property type="entry name" value="PRK15098.1"/>
    <property type="match status" value="1"/>
</dbReference>
<dbReference type="Pfam" id="PF00933">
    <property type="entry name" value="Glyco_hydro_3"/>
    <property type="match status" value="1"/>
</dbReference>
<dbReference type="InterPro" id="IPR001764">
    <property type="entry name" value="Glyco_hydro_3_N"/>
</dbReference>
<gene>
    <name evidence="13" type="primary">bglX</name>
    <name evidence="13" type="ORF">H8B19_17610</name>
</gene>
<keyword evidence="4 11" id="KW-0732">Signal</keyword>
<dbReference type="InterPro" id="IPR019800">
    <property type="entry name" value="Glyco_hydro_3_AS"/>
</dbReference>
<name>A0A8J6IYW2_9ALTE</name>
<accession>A0A8J6IYW2</accession>
<feature type="signal peptide" evidence="11">
    <location>
        <begin position="1"/>
        <end position="25"/>
    </location>
</feature>
<dbReference type="InterPro" id="IPR017853">
    <property type="entry name" value="GH"/>
</dbReference>
<dbReference type="RefSeq" id="WP_186508336.1">
    <property type="nucleotide sequence ID" value="NZ_JACNEP010000023.1"/>
</dbReference>
<evidence type="ECO:0000256" key="1">
    <source>
        <dbReference type="ARBA" id="ARBA00000448"/>
    </source>
</evidence>
<dbReference type="SUPFAM" id="SSF51445">
    <property type="entry name" value="(Trans)glycosidases"/>
    <property type="match status" value="1"/>
</dbReference>
<evidence type="ECO:0000256" key="6">
    <source>
        <dbReference type="ARBA" id="ARBA00023295"/>
    </source>
</evidence>
<dbReference type="Pfam" id="PF01915">
    <property type="entry name" value="Glyco_hydro_3_C"/>
    <property type="match status" value="1"/>
</dbReference>
<dbReference type="GO" id="GO:0008422">
    <property type="term" value="F:beta-glucosidase activity"/>
    <property type="evidence" value="ECO:0007669"/>
    <property type="project" value="UniProtKB-EC"/>
</dbReference>
<dbReference type="EMBL" id="JACNEP010000023">
    <property type="protein sequence ID" value="MBC3767700.1"/>
    <property type="molecule type" value="Genomic_DNA"/>
</dbReference>
<dbReference type="PROSITE" id="PS00775">
    <property type="entry name" value="GLYCOSYL_HYDROL_F3"/>
    <property type="match status" value="1"/>
</dbReference>
<keyword evidence="5 10" id="KW-0378">Hydrolase</keyword>
<evidence type="ECO:0000256" key="11">
    <source>
        <dbReference type="SAM" id="SignalP"/>
    </source>
</evidence>
<comment type="similarity">
    <text evidence="2 10">Belongs to the glycosyl hydrolase 3 family.</text>
</comment>
<dbReference type="PRINTS" id="PR00133">
    <property type="entry name" value="GLHYDRLASE3"/>
</dbReference>
<dbReference type="Proteomes" id="UP000601768">
    <property type="component" value="Unassembled WGS sequence"/>
</dbReference>
<feature type="domain" description="Fibronectin type III-like" evidence="12">
    <location>
        <begin position="674"/>
        <end position="743"/>
    </location>
</feature>
<proteinExistence type="inferred from homology"/>
<keyword evidence="6 10" id="KW-0326">Glycosidase</keyword>
<sequence>MKGLSPVVCSVFMLLLSVNSQPIFAQEQAATTIEQKVELLLAKMTLQEKIGQTNLRGRSSRAKGPLPDNLKATVRDGNVGAFLNVMKPEERDELQRIAVEESRLGIPLLFGRDVIHGFKTIFPIPLGLAASWDPEQAKTAARVSAVEASEYGVNWTFAPMMDIARDPRWGRIAESFGEDTLMAERFAVAMVKGFQTDDLSAPTAMAATAKHLVGYGAAEGGRDYNTTLIPQNELRDVYLPPFKAAADAGVASMMTSFNDINGVPATGNRFILKDILRDEWHYTGMVVSDWNSVTEMIAHGYAADKKQAAQRAANAGLDMEMTSDAYEQHLAELIEQGQVDQQQLDDMVRHILTMKFRLNLFEHPGRYQNIRSSILSAEHKQQARQAAIDSAILLKNQQALPFDTNTSIALIGPLADAGHEQMGTWVFDGRGENSITVKQAMQATLGADKVHFASGLTYSRMKTTEGFTAAINAAKQADKIVFVGGEESILSGEAHSRASLRLPGAQEQLITELAKLDKPLILVVMAGRPINLLPIIDKVDAVLFNFHPGTMGGPAITDLLTGVVSPSGRLPVTWPKAGAQAPIYYNHRNTGRPASDENFVAIDDIPVQAWQSSLGNNSHYLDLGFRPAFPFGYGLTYSRFSYSNIQLSSPTMTRDGSIAVSADIQNIGSRQAAEVVQLYVRDKVADVVRPIRELKDWQKITLKPGESQRVSFTLTPAQLAFYNQQMQQVTEAGEFDVWIAPDAAGGLHASFSLTEQH</sequence>
<dbReference type="PANTHER" id="PTHR30620:SF16">
    <property type="entry name" value="LYSOSOMAL BETA GLUCOSIDASE"/>
    <property type="match status" value="1"/>
</dbReference>
<dbReference type="FunFam" id="2.60.40.10:FF:000495">
    <property type="entry name" value="Periplasmic beta-glucosidase"/>
    <property type="match status" value="1"/>
</dbReference>
<feature type="chain" id="PRO_5035294693" description="beta-glucosidase" evidence="11">
    <location>
        <begin position="26"/>
        <end position="757"/>
    </location>
</feature>
<dbReference type="InterPro" id="IPR002772">
    <property type="entry name" value="Glyco_hydro_3_C"/>
</dbReference>
<dbReference type="AlphaFoldDB" id="A0A8J6IYW2"/>
<dbReference type="Pfam" id="PF14310">
    <property type="entry name" value="Fn3-like"/>
    <property type="match status" value="1"/>
</dbReference>
<organism evidence="13 14">
    <name type="scientific">Neptunicella marina</name>
    <dbReference type="NCBI Taxonomy" id="2125989"/>
    <lineage>
        <taxon>Bacteria</taxon>
        <taxon>Pseudomonadati</taxon>
        <taxon>Pseudomonadota</taxon>
        <taxon>Gammaproteobacteria</taxon>
        <taxon>Alteromonadales</taxon>
        <taxon>Alteromonadaceae</taxon>
        <taxon>Neptunicella</taxon>
    </lineage>
</organism>
<dbReference type="SUPFAM" id="SSF52279">
    <property type="entry name" value="Beta-D-glucan exohydrolase, C-terminal domain"/>
    <property type="match status" value="1"/>
</dbReference>
<evidence type="ECO:0000256" key="5">
    <source>
        <dbReference type="ARBA" id="ARBA00022801"/>
    </source>
</evidence>
<reference evidence="13" key="2">
    <citation type="submission" date="2020-08" db="EMBL/GenBank/DDBJ databases">
        <authorList>
            <person name="Lai Q."/>
        </authorList>
    </citation>
    <scope>NUCLEOTIDE SEQUENCE</scope>
    <source>
        <strain evidence="13">S27-2</strain>
    </source>
</reference>
<dbReference type="Gene3D" id="3.40.50.1700">
    <property type="entry name" value="Glycoside hydrolase family 3 C-terminal domain"/>
    <property type="match status" value="1"/>
</dbReference>
<evidence type="ECO:0000313" key="14">
    <source>
        <dbReference type="Proteomes" id="UP000601768"/>
    </source>
</evidence>
<dbReference type="FunFam" id="3.20.20.300:FF:000005">
    <property type="entry name" value="Periplasmic beta-glucosidase"/>
    <property type="match status" value="1"/>
</dbReference>
<dbReference type="InterPro" id="IPR013783">
    <property type="entry name" value="Ig-like_fold"/>
</dbReference>
<evidence type="ECO:0000313" key="13">
    <source>
        <dbReference type="EMBL" id="MBC3767700.1"/>
    </source>
</evidence>
<evidence type="ECO:0000256" key="8">
    <source>
        <dbReference type="ARBA" id="ARBA00032194"/>
    </source>
</evidence>
<comment type="caution">
    <text evidence="13">The sequence shown here is derived from an EMBL/GenBank/DDBJ whole genome shotgun (WGS) entry which is preliminary data.</text>
</comment>
<dbReference type="Gene3D" id="3.20.20.300">
    <property type="entry name" value="Glycoside hydrolase, family 3, N-terminal domain"/>
    <property type="match status" value="1"/>
</dbReference>
<reference evidence="13" key="1">
    <citation type="journal article" date="2018" name="Int. J. Syst. Evol. Microbiol.">
        <title>Neptunicella marina gen. nov., sp. nov., isolated from surface seawater.</title>
        <authorList>
            <person name="Liu X."/>
            <person name="Lai Q."/>
            <person name="Du Y."/>
            <person name="Zhang X."/>
            <person name="Liu Z."/>
            <person name="Sun F."/>
            <person name="Shao Z."/>
        </authorList>
    </citation>
    <scope>NUCLEOTIDE SEQUENCE</scope>
    <source>
        <strain evidence="13">S27-2</strain>
    </source>
</reference>
<keyword evidence="14" id="KW-1185">Reference proteome</keyword>
<evidence type="ECO:0000256" key="9">
    <source>
        <dbReference type="ARBA" id="ARBA00032594"/>
    </source>
</evidence>
<protein>
    <recommendedName>
        <fullName evidence="3">beta-glucosidase</fullName>
        <ecNumber evidence="3">3.2.1.21</ecNumber>
    </recommendedName>
    <alternativeName>
        <fullName evidence="9">Beta-D-glucoside glucohydrolase</fullName>
    </alternativeName>
    <alternativeName>
        <fullName evidence="7">Cellobiase</fullName>
    </alternativeName>
    <alternativeName>
        <fullName evidence="8">Gentiobiase</fullName>
    </alternativeName>
</protein>
<dbReference type="SMART" id="SM01217">
    <property type="entry name" value="Fn3_like"/>
    <property type="match status" value="1"/>
</dbReference>
<dbReference type="EC" id="3.2.1.21" evidence="3"/>